<protein>
    <recommendedName>
        <fullName evidence="1">DUF6968 domain-containing protein</fullName>
    </recommendedName>
</protein>
<dbReference type="OrthoDB" id="7112406at2"/>
<name>A0A6N7PRY8_9BACT</name>
<evidence type="ECO:0000313" key="2">
    <source>
        <dbReference type="EMBL" id="MRG92995.1"/>
    </source>
</evidence>
<dbReference type="RefSeq" id="WP_153819799.1">
    <property type="nucleotide sequence ID" value="NZ_WJIE01000003.1"/>
</dbReference>
<dbReference type="Proteomes" id="UP000440224">
    <property type="component" value="Unassembled WGS sequence"/>
</dbReference>
<dbReference type="EMBL" id="WJIE01000003">
    <property type="protein sequence ID" value="MRG92995.1"/>
    <property type="molecule type" value="Genomic_DNA"/>
</dbReference>
<dbReference type="AlphaFoldDB" id="A0A6N7PRY8"/>
<evidence type="ECO:0000313" key="3">
    <source>
        <dbReference type="Proteomes" id="UP000440224"/>
    </source>
</evidence>
<dbReference type="InterPro" id="IPR054241">
    <property type="entry name" value="DUF6968"/>
</dbReference>
<evidence type="ECO:0000259" key="1">
    <source>
        <dbReference type="Pfam" id="PF22302"/>
    </source>
</evidence>
<proteinExistence type="predicted"/>
<reference evidence="2 3" key="1">
    <citation type="submission" date="2019-10" db="EMBL/GenBank/DDBJ databases">
        <title>A soil myxobacterium in the family Polyangiaceae.</title>
        <authorList>
            <person name="Li Y."/>
            <person name="Wang J."/>
        </authorList>
    </citation>
    <scope>NUCLEOTIDE SEQUENCE [LARGE SCALE GENOMIC DNA]</scope>
    <source>
        <strain evidence="2 3">DSM 14734</strain>
    </source>
</reference>
<sequence length="228" mass="25224">MDILTTRTLRYTDEGGGEEEKEVVLTIFQPFEQDPWDWVCVFDFEPPIKPRNVRARGFDLIRAFLHCLTYARLTFETTSWSKTGHWQGSRDCGLPAKAEGPLPLQPPEIPPPESNPGSLEVFATRKLARPDETGAAAELLLTVYEPYPTESGTWKCPFAFGPAETTPIRHGMGADFIEAALDGLALARAIYASMLPEGWAPPESGDLLDCDDLPIKIGRSFSMGRPTP</sequence>
<dbReference type="Pfam" id="PF22302">
    <property type="entry name" value="DUF6968"/>
    <property type="match status" value="1"/>
</dbReference>
<comment type="caution">
    <text evidence="2">The sequence shown here is derived from an EMBL/GenBank/DDBJ whole genome shotgun (WGS) entry which is preliminary data.</text>
</comment>
<keyword evidence="3" id="KW-1185">Reference proteome</keyword>
<organism evidence="2 3">
    <name type="scientific">Polyangium spumosum</name>
    <dbReference type="NCBI Taxonomy" id="889282"/>
    <lineage>
        <taxon>Bacteria</taxon>
        <taxon>Pseudomonadati</taxon>
        <taxon>Myxococcota</taxon>
        <taxon>Polyangia</taxon>
        <taxon>Polyangiales</taxon>
        <taxon>Polyangiaceae</taxon>
        <taxon>Polyangium</taxon>
    </lineage>
</organism>
<feature type="domain" description="DUF6968" evidence="1">
    <location>
        <begin position="7"/>
        <end position="95"/>
    </location>
</feature>
<accession>A0A6N7PRY8</accession>
<gene>
    <name evidence="2" type="ORF">GF068_13800</name>
</gene>